<comment type="similarity">
    <text evidence="2">Belongs to the cation diffusion facilitator (CDF) transporter (TC 2.A.4) family.</text>
</comment>
<dbReference type="InterPro" id="IPR050291">
    <property type="entry name" value="CDF_Transporter"/>
</dbReference>
<accession>A0A928Z7F7</accession>
<evidence type="ECO:0000256" key="3">
    <source>
        <dbReference type="ARBA" id="ARBA00022448"/>
    </source>
</evidence>
<reference evidence="10" key="1">
    <citation type="submission" date="2020-10" db="EMBL/GenBank/DDBJ databases">
        <authorList>
            <person name="Castelo-Branco R."/>
            <person name="Eusebio N."/>
            <person name="Adriana R."/>
            <person name="Vieira A."/>
            <person name="Brugerolle De Fraissinette N."/>
            <person name="Rezende De Castro R."/>
            <person name="Schneider M.P."/>
            <person name="Vasconcelos V."/>
            <person name="Leao P.N."/>
        </authorList>
    </citation>
    <scope>NUCLEOTIDE SEQUENCE</scope>
    <source>
        <strain evidence="10">LEGE 11467</strain>
    </source>
</reference>
<evidence type="ECO:0000313" key="10">
    <source>
        <dbReference type="EMBL" id="MBE9039638.1"/>
    </source>
</evidence>
<dbReference type="InterPro" id="IPR036837">
    <property type="entry name" value="Cation_efflux_CTD_sf"/>
</dbReference>
<feature type="domain" description="Cation efflux protein cytoplasmic" evidence="9">
    <location>
        <begin position="217"/>
        <end position="287"/>
    </location>
</feature>
<dbReference type="InterPro" id="IPR027470">
    <property type="entry name" value="Cation_efflux_CTD"/>
</dbReference>
<evidence type="ECO:0000256" key="4">
    <source>
        <dbReference type="ARBA" id="ARBA00022692"/>
    </source>
</evidence>
<evidence type="ECO:0000256" key="6">
    <source>
        <dbReference type="ARBA" id="ARBA00023136"/>
    </source>
</evidence>
<dbReference type="AlphaFoldDB" id="A0A928Z7F7"/>
<dbReference type="GO" id="GO:0015341">
    <property type="term" value="F:zinc efflux antiporter activity"/>
    <property type="evidence" value="ECO:0007669"/>
    <property type="project" value="TreeGrafter"/>
</dbReference>
<dbReference type="InterPro" id="IPR027469">
    <property type="entry name" value="Cation_efflux_TMD_sf"/>
</dbReference>
<name>A0A928Z7F7_9CYAN</name>
<proteinExistence type="inferred from homology"/>
<dbReference type="SUPFAM" id="SSF160240">
    <property type="entry name" value="Cation efflux protein cytoplasmic domain-like"/>
    <property type="match status" value="1"/>
</dbReference>
<feature type="transmembrane region" description="Helical" evidence="7">
    <location>
        <begin position="14"/>
        <end position="35"/>
    </location>
</feature>
<dbReference type="PANTHER" id="PTHR43840">
    <property type="entry name" value="MITOCHONDRIAL METAL TRANSPORTER 1-RELATED"/>
    <property type="match status" value="1"/>
</dbReference>
<dbReference type="GO" id="GO:0006882">
    <property type="term" value="P:intracellular zinc ion homeostasis"/>
    <property type="evidence" value="ECO:0007669"/>
    <property type="project" value="TreeGrafter"/>
</dbReference>
<dbReference type="Pfam" id="PF01545">
    <property type="entry name" value="Cation_efflux"/>
    <property type="match status" value="1"/>
</dbReference>
<dbReference type="EMBL" id="JADEXN010000021">
    <property type="protein sequence ID" value="MBE9039638.1"/>
    <property type="molecule type" value="Genomic_DNA"/>
</dbReference>
<dbReference type="Proteomes" id="UP000621799">
    <property type="component" value="Unassembled WGS sequence"/>
</dbReference>
<evidence type="ECO:0000313" key="11">
    <source>
        <dbReference type="Proteomes" id="UP000621799"/>
    </source>
</evidence>
<keyword evidence="3" id="KW-0813">Transport</keyword>
<keyword evidence="5 7" id="KW-1133">Transmembrane helix</keyword>
<evidence type="ECO:0000256" key="7">
    <source>
        <dbReference type="SAM" id="Phobius"/>
    </source>
</evidence>
<dbReference type="GO" id="GO:0005886">
    <property type="term" value="C:plasma membrane"/>
    <property type="evidence" value="ECO:0007669"/>
    <property type="project" value="TreeGrafter"/>
</dbReference>
<feature type="transmembrane region" description="Helical" evidence="7">
    <location>
        <begin position="120"/>
        <end position="137"/>
    </location>
</feature>
<evidence type="ECO:0000259" key="9">
    <source>
        <dbReference type="Pfam" id="PF16916"/>
    </source>
</evidence>
<dbReference type="GO" id="GO:0015086">
    <property type="term" value="F:cadmium ion transmembrane transporter activity"/>
    <property type="evidence" value="ECO:0007669"/>
    <property type="project" value="TreeGrafter"/>
</dbReference>
<keyword evidence="11" id="KW-1185">Reference proteome</keyword>
<dbReference type="SUPFAM" id="SSF161111">
    <property type="entry name" value="Cation efflux protein transmembrane domain-like"/>
    <property type="match status" value="1"/>
</dbReference>
<dbReference type="InterPro" id="IPR058533">
    <property type="entry name" value="Cation_efflux_TM"/>
</dbReference>
<keyword evidence="6 7" id="KW-0472">Membrane</keyword>
<comment type="caution">
    <text evidence="10">The sequence shown here is derived from an EMBL/GenBank/DDBJ whole genome shotgun (WGS) entry which is preliminary data.</text>
</comment>
<organism evidence="10 11">
    <name type="scientific">Zarconia navalis LEGE 11467</name>
    <dbReference type="NCBI Taxonomy" id="1828826"/>
    <lineage>
        <taxon>Bacteria</taxon>
        <taxon>Bacillati</taxon>
        <taxon>Cyanobacteriota</taxon>
        <taxon>Cyanophyceae</taxon>
        <taxon>Oscillatoriophycideae</taxon>
        <taxon>Oscillatoriales</taxon>
        <taxon>Oscillatoriales incertae sedis</taxon>
        <taxon>Zarconia</taxon>
        <taxon>Zarconia navalis</taxon>
    </lineage>
</organism>
<evidence type="ECO:0000256" key="5">
    <source>
        <dbReference type="ARBA" id="ARBA00022989"/>
    </source>
</evidence>
<evidence type="ECO:0000256" key="1">
    <source>
        <dbReference type="ARBA" id="ARBA00004141"/>
    </source>
</evidence>
<dbReference type="GO" id="GO:0015093">
    <property type="term" value="F:ferrous iron transmembrane transporter activity"/>
    <property type="evidence" value="ECO:0007669"/>
    <property type="project" value="TreeGrafter"/>
</dbReference>
<dbReference type="NCBIfam" id="TIGR01297">
    <property type="entry name" value="CDF"/>
    <property type="match status" value="1"/>
</dbReference>
<protein>
    <submittedName>
        <fullName evidence="10">Cation transporter</fullName>
    </submittedName>
</protein>
<feature type="domain" description="Cation efflux protein transmembrane" evidence="8">
    <location>
        <begin position="15"/>
        <end position="208"/>
    </location>
</feature>
<dbReference type="Gene3D" id="1.20.1510.10">
    <property type="entry name" value="Cation efflux protein transmembrane domain"/>
    <property type="match status" value="1"/>
</dbReference>
<dbReference type="Pfam" id="PF16916">
    <property type="entry name" value="ZT_dimer"/>
    <property type="match status" value="1"/>
</dbReference>
<feature type="transmembrane region" description="Helical" evidence="7">
    <location>
        <begin position="82"/>
        <end position="108"/>
    </location>
</feature>
<dbReference type="Gene3D" id="3.30.70.1350">
    <property type="entry name" value="Cation efflux protein, cytoplasmic domain"/>
    <property type="match status" value="1"/>
</dbReference>
<gene>
    <name evidence="10" type="ORF">IQ235_02365</name>
</gene>
<dbReference type="InterPro" id="IPR002524">
    <property type="entry name" value="Cation_efflux"/>
</dbReference>
<evidence type="ECO:0000259" key="8">
    <source>
        <dbReference type="Pfam" id="PF01545"/>
    </source>
</evidence>
<keyword evidence="4 7" id="KW-0812">Transmembrane</keyword>
<comment type="subcellular location">
    <subcellularLocation>
        <location evidence="1">Membrane</location>
        <topology evidence="1">Multi-pass membrane protein</topology>
    </subcellularLocation>
</comment>
<sequence>MVALIDRRSQIRRVLLVTLLFNLLVVGLKAGLGWWTGSLSLLADALHSITDSASNVLGLLTNQLSSPTPDREHPYGHQKFEALGALGISAFLAIACFEILQGAIARLWFEAPIVRVSPPILWLMLLVMGINIFVATYERRIGQKLGSPILIADAQHTASDIWITLTVIGGLIGVQSGYPWLDIVLAFPVALLVLRSAWKVLHQNLPWLVDEMAIAPEAIQAIVLQVPGVINCHNISSRGLVGRKVFIEMHLIVTPEDVETAHQITEAVEASLEDKYAPTRILIHVEPREYQSKNITPE</sequence>
<dbReference type="PANTHER" id="PTHR43840:SF15">
    <property type="entry name" value="MITOCHONDRIAL METAL TRANSPORTER 1-RELATED"/>
    <property type="match status" value="1"/>
</dbReference>
<evidence type="ECO:0000256" key="2">
    <source>
        <dbReference type="ARBA" id="ARBA00008114"/>
    </source>
</evidence>
<dbReference type="RefSeq" id="WP_264319896.1">
    <property type="nucleotide sequence ID" value="NZ_JADEXN010000021.1"/>
</dbReference>